<dbReference type="SUPFAM" id="SSF143113">
    <property type="entry name" value="NAP-like"/>
    <property type="match status" value="1"/>
</dbReference>
<reference evidence="3" key="1">
    <citation type="submission" date="2023-06" db="EMBL/GenBank/DDBJ databases">
        <title>Genomic analysis of the entomopathogenic nematode Steinernema hermaphroditum.</title>
        <authorList>
            <person name="Schwarz E.M."/>
            <person name="Heppert J.K."/>
            <person name="Baniya A."/>
            <person name="Schwartz H.T."/>
            <person name="Tan C.-H."/>
            <person name="Antoshechkin I."/>
            <person name="Sternberg P.W."/>
            <person name="Goodrich-Blair H."/>
            <person name="Dillman A.R."/>
        </authorList>
    </citation>
    <scope>NUCLEOTIDE SEQUENCE</scope>
    <source>
        <strain evidence="3">PS9179</strain>
        <tissue evidence="3">Whole animal</tissue>
    </source>
</reference>
<comment type="caution">
    <text evidence="3">The sequence shown here is derived from an EMBL/GenBank/DDBJ whole genome shotgun (WGS) entry which is preliminary data.</text>
</comment>
<dbReference type="GO" id="GO:0005634">
    <property type="term" value="C:nucleus"/>
    <property type="evidence" value="ECO:0007669"/>
    <property type="project" value="InterPro"/>
</dbReference>
<dbReference type="Proteomes" id="UP001175271">
    <property type="component" value="Unassembled WGS sequence"/>
</dbReference>
<keyword evidence="4" id="KW-1185">Reference proteome</keyword>
<gene>
    <name evidence="3" type="ORF">QR680_002366</name>
</gene>
<evidence type="ECO:0008006" key="5">
    <source>
        <dbReference type="Google" id="ProtNLM"/>
    </source>
</evidence>
<comment type="similarity">
    <text evidence="1 2">Belongs to the nucleosome assembly protein (NAP) family.</text>
</comment>
<evidence type="ECO:0000313" key="3">
    <source>
        <dbReference type="EMBL" id="KAK0397970.1"/>
    </source>
</evidence>
<evidence type="ECO:0000256" key="1">
    <source>
        <dbReference type="ARBA" id="ARBA00009947"/>
    </source>
</evidence>
<dbReference type="Gene3D" id="1.20.5.1500">
    <property type="match status" value="1"/>
</dbReference>
<dbReference type="Gene3D" id="3.30.1120.90">
    <property type="entry name" value="Nucleosome assembly protein"/>
    <property type="match status" value="1"/>
</dbReference>
<sequence length="316" mass="36047">MLRAGGYTGAEQTPYPEHLAKTTADVRKRVQAVKKLQAESVKVEARFYERLHALEKEFQPEYDAINAKRADIVAGRHEPTDAEADVPLLHTMDKEEVDKLTQQWDKENTGSASGIPDFWLNVLRAESPLADMILEHDVPILKNLIDITVSIEDEPRGYVLHFHFQPNEYFSDTVLTKHYQINTDVDEKSPFDYEGPCVVLVKGCVIHWADGKNVTKKVIKKKIKKGASAGKYITKAVKTDSFFNFFDPIPTQVPENADPDDEMHEMIRADFELGQLIRDQIIPRAVHYYTGENVDDEDYGDFDDEDMDVDELMGEE</sequence>
<dbReference type="Pfam" id="PF00956">
    <property type="entry name" value="NAP"/>
    <property type="match status" value="1"/>
</dbReference>
<organism evidence="3 4">
    <name type="scientific">Steinernema hermaphroditum</name>
    <dbReference type="NCBI Taxonomy" id="289476"/>
    <lineage>
        <taxon>Eukaryota</taxon>
        <taxon>Metazoa</taxon>
        <taxon>Ecdysozoa</taxon>
        <taxon>Nematoda</taxon>
        <taxon>Chromadorea</taxon>
        <taxon>Rhabditida</taxon>
        <taxon>Tylenchina</taxon>
        <taxon>Panagrolaimomorpha</taxon>
        <taxon>Strongyloidoidea</taxon>
        <taxon>Steinernematidae</taxon>
        <taxon>Steinernema</taxon>
    </lineage>
</organism>
<dbReference type="InterPro" id="IPR002164">
    <property type="entry name" value="NAP_family"/>
</dbReference>
<evidence type="ECO:0000313" key="4">
    <source>
        <dbReference type="Proteomes" id="UP001175271"/>
    </source>
</evidence>
<dbReference type="EMBL" id="JAUCMV010000005">
    <property type="protein sequence ID" value="KAK0397970.1"/>
    <property type="molecule type" value="Genomic_DNA"/>
</dbReference>
<protein>
    <recommendedName>
        <fullName evidence="5">Nucleosome assembly protein</fullName>
    </recommendedName>
</protein>
<dbReference type="AlphaFoldDB" id="A0AA39LI47"/>
<evidence type="ECO:0000256" key="2">
    <source>
        <dbReference type="RuleBase" id="RU003876"/>
    </source>
</evidence>
<accession>A0AA39LI47</accession>
<name>A0AA39LI47_9BILA</name>
<dbReference type="InterPro" id="IPR037231">
    <property type="entry name" value="NAP-like_sf"/>
</dbReference>
<proteinExistence type="inferred from homology"/>
<dbReference type="PANTHER" id="PTHR11875">
    <property type="entry name" value="TESTIS-SPECIFIC Y-ENCODED PROTEIN"/>
    <property type="match status" value="1"/>
</dbReference>
<dbReference type="GO" id="GO:0006334">
    <property type="term" value="P:nucleosome assembly"/>
    <property type="evidence" value="ECO:0007669"/>
    <property type="project" value="InterPro"/>
</dbReference>